<gene>
    <name evidence="1" type="ORF">BU26DRAFT_322731</name>
</gene>
<organism evidence="1 2">
    <name type="scientific">Trematosphaeria pertusa</name>
    <dbReference type="NCBI Taxonomy" id="390896"/>
    <lineage>
        <taxon>Eukaryota</taxon>
        <taxon>Fungi</taxon>
        <taxon>Dikarya</taxon>
        <taxon>Ascomycota</taxon>
        <taxon>Pezizomycotina</taxon>
        <taxon>Dothideomycetes</taxon>
        <taxon>Pleosporomycetidae</taxon>
        <taxon>Pleosporales</taxon>
        <taxon>Massarineae</taxon>
        <taxon>Trematosphaeriaceae</taxon>
        <taxon>Trematosphaeria</taxon>
    </lineage>
</organism>
<dbReference type="EMBL" id="ML987196">
    <property type="protein sequence ID" value="KAF2247900.1"/>
    <property type="molecule type" value="Genomic_DNA"/>
</dbReference>
<reference evidence="1" key="1">
    <citation type="journal article" date="2020" name="Stud. Mycol.">
        <title>101 Dothideomycetes genomes: a test case for predicting lifestyles and emergence of pathogens.</title>
        <authorList>
            <person name="Haridas S."/>
            <person name="Albert R."/>
            <person name="Binder M."/>
            <person name="Bloem J."/>
            <person name="Labutti K."/>
            <person name="Salamov A."/>
            <person name="Andreopoulos B."/>
            <person name="Baker S."/>
            <person name="Barry K."/>
            <person name="Bills G."/>
            <person name="Bluhm B."/>
            <person name="Cannon C."/>
            <person name="Castanera R."/>
            <person name="Culley D."/>
            <person name="Daum C."/>
            <person name="Ezra D."/>
            <person name="Gonzalez J."/>
            <person name="Henrissat B."/>
            <person name="Kuo A."/>
            <person name="Liang C."/>
            <person name="Lipzen A."/>
            <person name="Lutzoni F."/>
            <person name="Magnuson J."/>
            <person name="Mondo S."/>
            <person name="Nolan M."/>
            <person name="Ohm R."/>
            <person name="Pangilinan J."/>
            <person name="Park H.-J."/>
            <person name="Ramirez L."/>
            <person name="Alfaro M."/>
            <person name="Sun H."/>
            <person name="Tritt A."/>
            <person name="Yoshinaga Y."/>
            <person name="Zwiers L.-H."/>
            <person name="Turgeon B."/>
            <person name="Goodwin S."/>
            <person name="Spatafora J."/>
            <person name="Crous P."/>
            <person name="Grigoriev I."/>
        </authorList>
    </citation>
    <scope>NUCLEOTIDE SEQUENCE</scope>
    <source>
        <strain evidence="1">CBS 122368</strain>
    </source>
</reference>
<proteinExistence type="predicted"/>
<dbReference type="AlphaFoldDB" id="A0A6A6IEA7"/>
<accession>A0A6A6IEA7</accession>
<protein>
    <submittedName>
        <fullName evidence="1">Uncharacterized protein</fullName>
    </submittedName>
</protein>
<evidence type="ECO:0000313" key="1">
    <source>
        <dbReference type="EMBL" id="KAF2247900.1"/>
    </source>
</evidence>
<dbReference type="GeneID" id="54575414"/>
<evidence type="ECO:0000313" key="2">
    <source>
        <dbReference type="Proteomes" id="UP000800094"/>
    </source>
</evidence>
<name>A0A6A6IEA7_9PLEO</name>
<dbReference type="RefSeq" id="XP_033682904.1">
    <property type="nucleotide sequence ID" value="XM_033822084.1"/>
</dbReference>
<dbReference type="Proteomes" id="UP000800094">
    <property type="component" value="Unassembled WGS sequence"/>
</dbReference>
<keyword evidence="2" id="KW-1185">Reference proteome</keyword>
<sequence>MMQNVHRATCRSESYILLLRLSFWRLHMNKTRTLVGLSRHLLPATRLLSASLCLFFCGSEFSLQPYSHHPVWRLSNQSCDTKVNATHSN</sequence>